<evidence type="ECO:0000313" key="2">
    <source>
        <dbReference type="EMBL" id="GAX19667.1"/>
    </source>
</evidence>
<evidence type="ECO:0000313" key="3">
    <source>
        <dbReference type="Proteomes" id="UP000198406"/>
    </source>
</evidence>
<organism evidence="2 3">
    <name type="scientific">Fistulifera solaris</name>
    <name type="common">Oleaginous diatom</name>
    <dbReference type="NCBI Taxonomy" id="1519565"/>
    <lineage>
        <taxon>Eukaryota</taxon>
        <taxon>Sar</taxon>
        <taxon>Stramenopiles</taxon>
        <taxon>Ochrophyta</taxon>
        <taxon>Bacillariophyta</taxon>
        <taxon>Bacillariophyceae</taxon>
        <taxon>Bacillariophycidae</taxon>
        <taxon>Naviculales</taxon>
        <taxon>Naviculaceae</taxon>
        <taxon>Fistulifera</taxon>
    </lineage>
</organism>
<proteinExistence type="predicted"/>
<accession>A0A1Z5K091</accession>
<reference evidence="2 3" key="1">
    <citation type="journal article" date="2015" name="Plant Cell">
        <title>Oil accumulation by the oleaginous diatom Fistulifera solaris as revealed by the genome and transcriptome.</title>
        <authorList>
            <person name="Tanaka T."/>
            <person name="Maeda Y."/>
            <person name="Veluchamy A."/>
            <person name="Tanaka M."/>
            <person name="Abida H."/>
            <person name="Marechal E."/>
            <person name="Bowler C."/>
            <person name="Muto M."/>
            <person name="Sunaga Y."/>
            <person name="Tanaka M."/>
            <person name="Yoshino T."/>
            <person name="Taniguchi T."/>
            <person name="Fukuda Y."/>
            <person name="Nemoto M."/>
            <person name="Matsumoto M."/>
            <person name="Wong P.S."/>
            <person name="Aburatani S."/>
            <person name="Fujibuchi W."/>
        </authorList>
    </citation>
    <scope>NUCLEOTIDE SEQUENCE [LARGE SCALE GENOMIC DNA]</scope>
    <source>
        <strain evidence="2 3">JPCC DA0580</strain>
    </source>
</reference>
<keyword evidence="3" id="KW-1185">Reference proteome</keyword>
<gene>
    <name evidence="2" type="ORF">FisN_19Hh252</name>
</gene>
<dbReference type="InParanoid" id="A0A1Z5K091"/>
<dbReference type="AlphaFoldDB" id="A0A1Z5K091"/>
<evidence type="ECO:0000256" key="1">
    <source>
        <dbReference type="SAM" id="MobiDB-lite"/>
    </source>
</evidence>
<dbReference type="EMBL" id="BDSP01000137">
    <property type="protein sequence ID" value="GAX19667.1"/>
    <property type="molecule type" value="Genomic_DNA"/>
</dbReference>
<dbReference type="Proteomes" id="UP000198406">
    <property type="component" value="Unassembled WGS sequence"/>
</dbReference>
<protein>
    <submittedName>
        <fullName evidence="2">Uncharacterized protein</fullName>
    </submittedName>
</protein>
<name>A0A1Z5K091_FISSO</name>
<feature type="region of interest" description="Disordered" evidence="1">
    <location>
        <begin position="196"/>
        <end position="224"/>
    </location>
</feature>
<sequence>MTTSTINELSASTDFAPQKATVYVRHKQESFSDESITTVPESWDSSRSSSLCSSASFRGCLKRTSQEESLKCQYASINKSTITVQWSTVHVYCHTYELGDNPCPLLGPPVTIAWQSHKELAVAVDEFETKHRGTTSRGMLSGDVREYILLNAGFTKRDLSRAVNEARRVRMSRERTQHDNVDENGKKGLFSFWGKKKAAPPAKKKKPKTVEFKGPEGTYTVKVR</sequence>
<comment type="caution">
    <text evidence="2">The sequence shown here is derived from an EMBL/GenBank/DDBJ whole genome shotgun (WGS) entry which is preliminary data.</text>
</comment>
<feature type="compositionally biased region" description="Basic residues" evidence="1">
    <location>
        <begin position="196"/>
        <end position="207"/>
    </location>
</feature>